<organism evidence="1 2">
    <name type="scientific">Candidatus Entotheonella gemina</name>
    <dbReference type="NCBI Taxonomy" id="1429439"/>
    <lineage>
        <taxon>Bacteria</taxon>
        <taxon>Pseudomonadati</taxon>
        <taxon>Nitrospinota/Tectimicrobiota group</taxon>
        <taxon>Candidatus Tectimicrobiota</taxon>
        <taxon>Candidatus Entotheonellia</taxon>
        <taxon>Candidatus Entotheonellales</taxon>
        <taxon>Candidatus Entotheonellaceae</taxon>
        <taxon>Candidatus Entotheonella</taxon>
    </lineage>
</organism>
<accession>W4LQD2</accession>
<evidence type="ECO:0000313" key="1">
    <source>
        <dbReference type="EMBL" id="ETW99621.1"/>
    </source>
</evidence>
<protein>
    <submittedName>
        <fullName evidence="1">Uncharacterized protein</fullName>
    </submittedName>
</protein>
<comment type="caution">
    <text evidence="1">The sequence shown here is derived from an EMBL/GenBank/DDBJ whole genome shotgun (WGS) entry which is preliminary data.</text>
</comment>
<reference evidence="1 2" key="1">
    <citation type="journal article" date="2014" name="Nature">
        <title>An environmental bacterial taxon with a large and distinct metabolic repertoire.</title>
        <authorList>
            <person name="Wilson M.C."/>
            <person name="Mori T."/>
            <person name="Ruckert C."/>
            <person name="Uria A.R."/>
            <person name="Helf M.J."/>
            <person name="Takada K."/>
            <person name="Gernert C."/>
            <person name="Steffens U.A."/>
            <person name="Heycke N."/>
            <person name="Schmitt S."/>
            <person name="Rinke C."/>
            <person name="Helfrich E.J."/>
            <person name="Brachmann A.O."/>
            <person name="Gurgui C."/>
            <person name="Wakimoto T."/>
            <person name="Kracht M."/>
            <person name="Crusemann M."/>
            <person name="Hentschel U."/>
            <person name="Abe I."/>
            <person name="Matsunaga S."/>
            <person name="Kalinowski J."/>
            <person name="Takeyama H."/>
            <person name="Piel J."/>
        </authorList>
    </citation>
    <scope>NUCLEOTIDE SEQUENCE [LARGE SCALE GENOMIC DNA]</scope>
    <source>
        <strain evidence="2">TSY2</strain>
    </source>
</reference>
<evidence type="ECO:0000313" key="2">
    <source>
        <dbReference type="Proteomes" id="UP000019140"/>
    </source>
</evidence>
<gene>
    <name evidence="1" type="ORF">ETSY2_40525</name>
</gene>
<dbReference type="AlphaFoldDB" id="W4LQD2"/>
<dbReference type="HOGENOM" id="CLU_2104531_0_0_7"/>
<sequence length="115" mass="13085">MKTRQIFETYNRTTSAPQDIHRFCPACGAECIGKLNGGKWRQACPACERSHTLVVALLAERIGGHARGGDDIDLVKWFRFDDDLPELAFEGDRHLIERYYQTRLEGVTVDPDYAI</sequence>
<proteinExistence type="predicted"/>
<dbReference type="EMBL" id="AZHX01001814">
    <property type="protein sequence ID" value="ETW99621.1"/>
    <property type="molecule type" value="Genomic_DNA"/>
</dbReference>
<name>W4LQD2_9BACT</name>
<dbReference type="Proteomes" id="UP000019140">
    <property type="component" value="Unassembled WGS sequence"/>
</dbReference>
<keyword evidence="2" id="KW-1185">Reference proteome</keyword>